<evidence type="ECO:0000259" key="1">
    <source>
        <dbReference type="Pfam" id="PF01863"/>
    </source>
</evidence>
<proteinExistence type="predicted"/>
<dbReference type="InterPro" id="IPR053136">
    <property type="entry name" value="UTP_pyrophosphatase-like"/>
</dbReference>
<evidence type="ECO:0000313" key="3">
    <source>
        <dbReference type="Proteomes" id="UP001424441"/>
    </source>
</evidence>
<keyword evidence="3" id="KW-1185">Reference proteome</keyword>
<protein>
    <submittedName>
        <fullName evidence="2">M48 family metallopeptidase</fullName>
    </submittedName>
</protein>
<organism evidence="2 3">
    <name type="scientific">Paenochrobactrum glaciei</name>
    <dbReference type="NCBI Taxonomy" id="486407"/>
    <lineage>
        <taxon>Bacteria</taxon>
        <taxon>Pseudomonadati</taxon>
        <taxon>Pseudomonadota</taxon>
        <taxon>Alphaproteobacteria</taxon>
        <taxon>Hyphomicrobiales</taxon>
        <taxon>Brucellaceae</taxon>
        <taxon>Paenochrobactrum</taxon>
    </lineage>
</organism>
<dbReference type="Proteomes" id="UP001424441">
    <property type="component" value="Unassembled WGS sequence"/>
</dbReference>
<gene>
    <name evidence="2" type="ORF">GCM10008943_10020</name>
</gene>
<dbReference type="PANTHER" id="PTHR30399:SF1">
    <property type="entry name" value="UTP PYROPHOSPHATASE"/>
    <property type="match status" value="1"/>
</dbReference>
<name>A0ABP3QY72_9HYPH</name>
<dbReference type="Gene3D" id="3.30.2010.10">
    <property type="entry name" value="Metalloproteases ('zincins'), catalytic domain"/>
    <property type="match status" value="1"/>
</dbReference>
<evidence type="ECO:0000313" key="2">
    <source>
        <dbReference type="EMBL" id="GAA0596895.1"/>
    </source>
</evidence>
<dbReference type="CDD" id="cd07344">
    <property type="entry name" value="M48_yhfN_like"/>
    <property type="match status" value="1"/>
</dbReference>
<dbReference type="InterPro" id="IPR002725">
    <property type="entry name" value="YgjP-like_metallopeptidase"/>
</dbReference>
<sequence>MKHSASDGALCFLLFLIVFNGENHKAALAAEVLPRIIYGYFMAFSFFRAAPAKHSVDTGPRTHEVAGRVLPLKIVENPRARRFTLRIDAGGKGLRVTVPPKVPSSEIDRFISRHQGWLESRICQIPAVQTVRAGGVFPFRGVDHQIVHEPDKRGITHVRTGDDGQPQLIVFGNAEHLSRRIADFLKKEIKREIEMLVAQHTAAVGRKATAVRFKDTKSRWGSCTSKGVLSFSWRIGMAPPPVINYLVAHEVAHLIEMNHGPAFWKLCHELCPDTVDCRHWLTRNGAALQAIEFS</sequence>
<reference evidence="3" key="1">
    <citation type="journal article" date="2019" name="Int. J. Syst. Evol. Microbiol.">
        <title>The Global Catalogue of Microorganisms (GCM) 10K type strain sequencing project: providing services to taxonomists for standard genome sequencing and annotation.</title>
        <authorList>
            <consortium name="The Broad Institute Genomics Platform"/>
            <consortium name="The Broad Institute Genome Sequencing Center for Infectious Disease"/>
            <person name="Wu L."/>
            <person name="Ma J."/>
        </authorList>
    </citation>
    <scope>NUCLEOTIDE SEQUENCE [LARGE SCALE GENOMIC DNA]</scope>
    <source>
        <strain evidence="3">JCM 15115</strain>
    </source>
</reference>
<dbReference type="EMBL" id="BAAADE010000001">
    <property type="protein sequence ID" value="GAA0596895.1"/>
    <property type="molecule type" value="Genomic_DNA"/>
</dbReference>
<comment type="caution">
    <text evidence="2">The sequence shown here is derived from an EMBL/GenBank/DDBJ whole genome shotgun (WGS) entry which is preliminary data.</text>
</comment>
<feature type="domain" description="YgjP-like metallopeptidase" evidence="1">
    <location>
        <begin position="81"/>
        <end position="283"/>
    </location>
</feature>
<accession>A0ABP3QY72</accession>
<dbReference type="Pfam" id="PF01863">
    <property type="entry name" value="YgjP-like"/>
    <property type="match status" value="1"/>
</dbReference>
<dbReference type="PANTHER" id="PTHR30399">
    <property type="entry name" value="UNCHARACTERIZED PROTEIN YGJP"/>
    <property type="match status" value="1"/>
</dbReference>